<dbReference type="EMBL" id="BFEA01000015">
    <property type="protein sequence ID" value="GBG60877.1"/>
    <property type="molecule type" value="Genomic_DNA"/>
</dbReference>
<accession>A0A388JSZ1</accession>
<proteinExistence type="predicted"/>
<dbReference type="PANTHER" id="PTHR23075:SF0">
    <property type="entry name" value="ATPASE FAMILY AAA DOMAIN-CONTAINING PROTEIN 3"/>
    <property type="match status" value="1"/>
</dbReference>
<feature type="compositionally biased region" description="Polar residues" evidence="9">
    <location>
        <begin position="128"/>
        <end position="137"/>
    </location>
</feature>
<evidence type="ECO:0000313" key="12">
    <source>
        <dbReference type="Proteomes" id="UP000265515"/>
    </source>
</evidence>
<feature type="compositionally biased region" description="Basic and acidic residues" evidence="9">
    <location>
        <begin position="33"/>
        <end position="46"/>
    </location>
</feature>
<dbReference type="Proteomes" id="UP000265515">
    <property type="component" value="Unassembled WGS sequence"/>
</dbReference>
<feature type="domain" description="ATPase family AAA" evidence="10">
    <location>
        <begin position="51"/>
        <end position="137"/>
    </location>
</feature>
<evidence type="ECO:0000256" key="3">
    <source>
        <dbReference type="ARBA" id="ARBA00022792"/>
    </source>
</evidence>
<dbReference type="GO" id="GO:0008270">
    <property type="term" value="F:zinc ion binding"/>
    <property type="evidence" value="ECO:0007669"/>
    <property type="project" value="TreeGrafter"/>
</dbReference>
<dbReference type="Pfam" id="PF12037">
    <property type="entry name" value="ATAD3_N"/>
    <property type="match status" value="1"/>
</dbReference>
<feature type="region of interest" description="Disordered" evidence="9">
    <location>
        <begin position="31"/>
        <end position="61"/>
    </location>
</feature>
<evidence type="ECO:0000256" key="4">
    <source>
        <dbReference type="ARBA" id="ARBA00022840"/>
    </source>
</evidence>
<comment type="caution">
    <text evidence="11">The sequence shown here is derived from an EMBL/GenBank/DDBJ whole genome shotgun (WGS) entry which is preliminary data.</text>
</comment>
<gene>
    <name evidence="11" type="ORF">CBR_g15998</name>
</gene>
<evidence type="ECO:0000256" key="8">
    <source>
        <dbReference type="SAM" id="Coils"/>
    </source>
</evidence>
<evidence type="ECO:0000256" key="9">
    <source>
        <dbReference type="SAM" id="MobiDB-lite"/>
    </source>
</evidence>
<protein>
    <recommendedName>
        <fullName evidence="10">ATPase family AAA domain-containing protein</fullName>
    </recommendedName>
</protein>
<keyword evidence="6" id="KW-0496">Mitochondrion</keyword>
<keyword evidence="4" id="KW-0067">ATP-binding</keyword>
<dbReference type="GO" id="GO:0007005">
    <property type="term" value="P:mitochondrion organization"/>
    <property type="evidence" value="ECO:0007669"/>
    <property type="project" value="TreeGrafter"/>
</dbReference>
<dbReference type="GO" id="GO:0031966">
    <property type="term" value="C:mitochondrial membrane"/>
    <property type="evidence" value="ECO:0007669"/>
    <property type="project" value="UniProtKB-SubCell"/>
</dbReference>
<evidence type="ECO:0000256" key="1">
    <source>
        <dbReference type="ARBA" id="ARBA00004325"/>
    </source>
</evidence>
<evidence type="ECO:0000256" key="5">
    <source>
        <dbReference type="ARBA" id="ARBA00023054"/>
    </source>
</evidence>
<keyword evidence="12" id="KW-1185">Reference proteome</keyword>
<keyword evidence="7" id="KW-0472">Membrane</keyword>
<reference evidence="11 12" key="1">
    <citation type="journal article" date="2018" name="Cell">
        <title>The Chara Genome: Secondary Complexity and Implications for Plant Terrestrialization.</title>
        <authorList>
            <person name="Nishiyama T."/>
            <person name="Sakayama H."/>
            <person name="Vries J.D."/>
            <person name="Buschmann H."/>
            <person name="Saint-Marcoux D."/>
            <person name="Ullrich K.K."/>
            <person name="Haas F.B."/>
            <person name="Vanderstraeten L."/>
            <person name="Becker D."/>
            <person name="Lang D."/>
            <person name="Vosolsobe S."/>
            <person name="Rombauts S."/>
            <person name="Wilhelmsson P.K.I."/>
            <person name="Janitza P."/>
            <person name="Kern R."/>
            <person name="Heyl A."/>
            <person name="Rumpler F."/>
            <person name="Villalobos L.I.A.C."/>
            <person name="Clay J.M."/>
            <person name="Skokan R."/>
            <person name="Toyoda A."/>
            <person name="Suzuki Y."/>
            <person name="Kagoshima H."/>
            <person name="Schijlen E."/>
            <person name="Tajeshwar N."/>
            <person name="Catarino B."/>
            <person name="Hetherington A.J."/>
            <person name="Saltykova A."/>
            <person name="Bonnot C."/>
            <person name="Breuninger H."/>
            <person name="Symeonidi A."/>
            <person name="Radhakrishnan G.V."/>
            <person name="Van Nieuwerburgh F."/>
            <person name="Deforce D."/>
            <person name="Chang C."/>
            <person name="Karol K.G."/>
            <person name="Hedrich R."/>
            <person name="Ulvskov P."/>
            <person name="Glockner G."/>
            <person name="Delwiche C.F."/>
            <person name="Petrasek J."/>
            <person name="Van de Peer Y."/>
            <person name="Friml J."/>
            <person name="Beilby M."/>
            <person name="Dolan L."/>
            <person name="Kohara Y."/>
            <person name="Sugano S."/>
            <person name="Fujiyama A."/>
            <person name="Delaux P.-M."/>
            <person name="Quint M."/>
            <person name="TheiBen G."/>
            <person name="Hagemann M."/>
            <person name="Harholt J."/>
            <person name="Dunand C."/>
            <person name="Zachgo S."/>
            <person name="Langdale J."/>
            <person name="Maumus F."/>
            <person name="Straeten D.V.D."/>
            <person name="Gould S.B."/>
            <person name="Rensing S.A."/>
        </authorList>
    </citation>
    <scope>NUCLEOTIDE SEQUENCE [LARGE SCALE GENOMIC DNA]</scope>
    <source>
        <strain evidence="11 12">S276</strain>
    </source>
</reference>
<dbReference type="PANTHER" id="PTHR23075">
    <property type="entry name" value="PUTATIVE ATP-ASE"/>
    <property type="match status" value="1"/>
</dbReference>
<evidence type="ECO:0000256" key="7">
    <source>
        <dbReference type="ARBA" id="ARBA00023136"/>
    </source>
</evidence>
<dbReference type="STRING" id="69332.A0A388JSZ1"/>
<feature type="region of interest" description="Disordered" evidence="9">
    <location>
        <begin position="128"/>
        <end position="148"/>
    </location>
</feature>
<keyword evidence="3" id="KW-0999">Mitochondrion inner membrane</keyword>
<dbReference type="InterPro" id="IPR021911">
    <property type="entry name" value="ATAD3_N"/>
</dbReference>
<feature type="coiled-coil region" evidence="8">
    <location>
        <begin position="88"/>
        <end position="115"/>
    </location>
</feature>
<name>A0A388JSZ1_CHABU</name>
<organism evidence="11 12">
    <name type="scientific">Chara braunii</name>
    <name type="common">Braun's stonewort</name>
    <dbReference type="NCBI Taxonomy" id="69332"/>
    <lineage>
        <taxon>Eukaryota</taxon>
        <taxon>Viridiplantae</taxon>
        <taxon>Streptophyta</taxon>
        <taxon>Charophyceae</taxon>
        <taxon>Charales</taxon>
        <taxon>Characeae</taxon>
        <taxon>Chara</taxon>
    </lineage>
</organism>
<dbReference type="OrthoDB" id="199596at2759"/>
<dbReference type="Gramene" id="GBG60877">
    <property type="protein sequence ID" value="GBG60877"/>
    <property type="gene ID" value="CBR_g15998"/>
</dbReference>
<keyword evidence="2" id="KW-0547">Nucleotide-binding</keyword>
<sequence length="148" mass="16136">MVTLRHVFGGGLSFVSTSAGAVLCGQQPVGLAERGDKEKHKDDESKGGGGGPRRKDTAVGFDPEALERGVKALREMNASPHSKKILELMHKQEEMRQTEEKVKIAEYQALQTQREIEQETVLYEDQRTIMQQQTSGASKEGAPGEVGG</sequence>
<evidence type="ECO:0000256" key="6">
    <source>
        <dbReference type="ARBA" id="ARBA00023128"/>
    </source>
</evidence>
<dbReference type="GO" id="GO:0005524">
    <property type="term" value="F:ATP binding"/>
    <property type="evidence" value="ECO:0007669"/>
    <property type="project" value="UniProtKB-KW"/>
</dbReference>
<dbReference type="AlphaFoldDB" id="A0A388JSZ1"/>
<evidence type="ECO:0000313" key="11">
    <source>
        <dbReference type="EMBL" id="GBG60877.1"/>
    </source>
</evidence>
<comment type="subcellular location">
    <subcellularLocation>
        <location evidence="1">Mitochondrion membrane</location>
    </subcellularLocation>
</comment>
<evidence type="ECO:0000259" key="10">
    <source>
        <dbReference type="Pfam" id="PF12037"/>
    </source>
</evidence>
<evidence type="ECO:0000256" key="2">
    <source>
        <dbReference type="ARBA" id="ARBA00022741"/>
    </source>
</evidence>
<keyword evidence="5 8" id="KW-0175">Coiled coil</keyword>